<feature type="region of interest" description="Disordered" evidence="4">
    <location>
        <begin position="546"/>
        <end position="572"/>
    </location>
</feature>
<dbReference type="PROSITE" id="PS00658">
    <property type="entry name" value="FORK_HEAD_2"/>
    <property type="match status" value="1"/>
</dbReference>
<keyword evidence="1 3" id="KW-0238">DNA-binding</keyword>
<dbReference type="SMART" id="SM00339">
    <property type="entry name" value="FH"/>
    <property type="match status" value="1"/>
</dbReference>
<dbReference type="AlphaFoldDB" id="A0A1X7R4M3"/>
<evidence type="ECO:0000259" key="5">
    <source>
        <dbReference type="PROSITE" id="PS50039"/>
    </source>
</evidence>
<feature type="domain" description="Fork-head" evidence="5">
    <location>
        <begin position="120"/>
        <end position="203"/>
    </location>
</feature>
<dbReference type="PRINTS" id="PR00053">
    <property type="entry name" value="FORKHEAD"/>
</dbReference>
<evidence type="ECO:0000256" key="3">
    <source>
        <dbReference type="PROSITE-ProRule" id="PRU00089"/>
    </source>
</evidence>
<dbReference type="OrthoDB" id="5954824at2759"/>
<dbReference type="InterPro" id="IPR050211">
    <property type="entry name" value="FOX_domain-containing"/>
</dbReference>
<dbReference type="SUPFAM" id="SSF46785">
    <property type="entry name" value="Winged helix' DNA-binding domain"/>
    <property type="match status" value="1"/>
</dbReference>
<feature type="compositionally biased region" description="Basic and acidic residues" evidence="4">
    <location>
        <begin position="559"/>
        <end position="572"/>
    </location>
</feature>
<dbReference type="PROSITE" id="PS00657">
    <property type="entry name" value="FORK_HEAD_1"/>
    <property type="match status" value="1"/>
</dbReference>
<gene>
    <name evidence="6" type="ORF">KASA_0M00132G</name>
</gene>
<dbReference type="Pfam" id="PF00250">
    <property type="entry name" value="Forkhead"/>
    <property type="match status" value="1"/>
</dbReference>
<evidence type="ECO:0000256" key="4">
    <source>
        <dbReference type="SAM" id="MobiDB-lite"/>
    </source>
</evidence>
<dbReference type="PANTHER" id="PTHR11829">
    <property type="entry name" value="FORKHEAD BOX PROTEIN"/>
    <property type="match status" value="1"/>
</dbReference>
<evidence type="ECO:0000256" key="2">
    <source>
        <dbReference type="ARBA" id="ARBA00023242"/>
    </source>
</evidence>
<dbReference type="Gene3D" id="1.10.10.10">
    <property type="entry name" value="Winged helix-like DNA-binding domain superfamily/Winged helix DNA-binding domain"/>
    <property type="match status" value="1"/>
</dbReference>
<comment type="subcellular location">
    <subcellularLocation>
        <location evidence="3">Nucleus</location>
    </subcellularLocation>
</comment>
<dbReference type="InterPro" id="IPR036388">
    <property type="entry name" value="WH-like_DNA-bd_sf"/>
</dbReference>
<dbReference type="InterPro" id="IPR018122">
    <property type="entry name" value="TF_fork_head_CS_1"/>
</dbReference>
<feature type="DNA-binding region" description="Fork-head" evidence="3">
    <location>
        <begin position="120"/>
        <end position="203"/>
    </location>
</feature>
<dbReference type="STRING" id="1789683.A0A1X7R4M3"/>
<dbReference type="InterPro" id="IPR036390">
    <property type="entry name" value="WH_DNA-bd_sf"/>
</dbReference>
<dbReference type="GO" id="GO:0005634">
    <property type="term" value="C:nucleus"/>
    <property type="evidence" value="ECO:0007669"/>
    <property type="project" value="UniProtKB-SubCell"/>
</dbReference>
<name>A0A1X7R4M3_9SACH</name>
<sequence>MEVEATSPSYNDAFNASSPLASSVMKKSIGGSFDFDLRSQDINDDIITPPNSTVRKSKKQLVRKLDDGKEPMSPIQSSPIAPTAKRQRSEGCPRSNGNLSLTEVLLSLEKRKLNNELEKKPPYSYAILICLAILQSQEGRLTLSQIYQWISTHFTFYKLKDASWQNSIRHNLSLNEAFIKTQKSSDGKGHFWEVKPLSMPKFFKGDTDGYDVIRQRICEIDQYFEIGSPLETSNSESEDSASIASSPTPGLEQSASTTVLSAPSIIFTTEDQLASMQESNIRTPVRNTRLNDKQNYNDITKTDMIGTVFGNNIMRRNHTTLGFKPTSDTFLVPPSKEFVSFNEYLGNNNLSVSHSKTGLMSSPQNSKRYIGSFNSSFEELSPRPFKNMENGTTNSNQGLLGPFANSSIPPANSDKFTQLLPSGTHNNISTIESEQLNLLKTPELKRSQSLERSPSRFMATPKDNETLLKRWQTPSHLFEDIYSSPIFKAMGTSSKVSATPGGSTLLKKFSPSKINGETQNEPIKSKLACGGLFGVDVYSVWQRATERSSSSDGNTLDTTLERPFKANTDNKS</sequence>
<feature type="region of interest" description="Disordered" evidence="4">
    <location>
        <begin position="65"/>
        <end position="96"/>
    </location>
</feature>
<accession>A0A1X7R4M3</accession>
<dbReference type="EMBL" id="FXLY01000006">
    <property type="protein sequence ID" value="SMN20643.1"/>
    <property type="molecule type" value="Genomic_DNA"/>
</dbReference>
<protein>
    <submittedName>
        <fullName evidence="6">Similar to Saccharomyces cerevisiae YCR065W HCM1 Forkhead transcription factor that drives S-phase specific expression of genes involved in chromosome segregation</fullName>
    </submittedName>
</protein>
<dbReference type="InterPro" id="IPR030456">
    <property type="entry name" value="TF_fork_head_CS_2"/>
</dbReference>
<dbReference type="InterPro" id="IPR001766">
    <property type="entry name" value="Fork_head_dom"/>
</dbReference>
<dbReference type="GO" id="GO:0000981">
    <property type="term" value="F:DNA-binding transcription factor activity, RNA polymerase II-specific"/>
    <property type="evidence" value="ECO:0007669"/>
    <property type="project" value="TreeGrafter"/>
</dbReference>
<dbReference type="GO" id="GO:0000978">
    <property type="term" value="F:RNA polymerase II cis-regulatory region sequence-specific DNA binding"/>
    <property type="evidence" value="ECO:0007669"/>
    <property type="project" value="TreeGrafter"/>
</dbReference>
<evidence type="ECO:0000313" key="7">
    <source>
        <dbReference type="Proteomes" id="UP000196158"/>
    </source>
</evidence>
<proteinExistence type="predicted"/>
<keyword evidence="2 3" id="KW-0539">Nucleus</keyword>
<keyword evidence="7" id="KW-1185">Reference proteome</keyword>
<evidence type="ECO:0000313" key="6">
    <source>
        <dbReference type="EMBL" id="SMN20643.1"/>
    </source>
</evidence>
<dbReference type="FunFam" id="1.10.10.10:FF:000732">
    <property type="entry name" value="Forkhead protein"/>
    <property type="match status" value="1"/>
</dbReference>
<evidence type="ECO:0000256" key="1">
    <source>
        <dbReference type="ARBA" id="ARBA00023125"/>
    </source>
</evidence>
<dbReference type="PANTHER" id="PTHR11829:SF343">
    <property type="entry name" value="FORK-HEAD DOMAIN-CONTAINING PROTEIN"/>
    <property type="match status" value="1"/>
</dbReference>
<dbReference type="Proteomes" id="UP000196158">
    <property type="component" value="Unassembled WGS sequence"/>
</dbReference>
<feature type="region of interest" description="Disordered" evidence="4">
    <location>
        <begin position="231"/>
        <end position="256"/>
    </location>
</feature>
<organism evidence="6 7">
    <name type="scientific">Maudiozyma saulgeensis</name>
    <dbReference type="NCBI Taxonomy" id="1789683"/>
    <lineage>
        <taxon>Eukaryota</taxon>
        <taxon>Fungi</taxon>
        <taxon>Dikarya</taxon>
        <taxon>Ascomycota</taxon>
        <taxon>Saccharomycotina</taxon>
        <taxon>Saccharomycetes</taxon>
        <taxon>Saccharomycetales</taxon>
        <taxon>Saccharomycetaceae</taxon>
        <taxon>Maudiozyma</taxon>
    </lineage>
</organism>
<feature type="compositionally biased region" description="Polar residues" evidence="4">
    <location>
        <begin position="247"/>
        <end position="256"/>
    </location>
</feature>
<dbReference type="PROSITE" id="PS50039">
    <property type="entry name" value="FORK_HEAD_3"/>
    <property type="match status" value="1"/>
</dbReference>
<reference evidence="6 7" key="1">
    <citation type="submission" date="2017-04" db="EMBL/GenBank/DDBJ databases">
        <authorList>
            <person name="Afonso C.L."/>
            <person name="Miller P.J."/>
            <person name="Scott M.A."/>
            <person name="Spackman E."/>
            <person name="Goraichik I."/>
            <person name="Dimitrov K.M."/>
            <person name="Suarez D.L."/>
            <person name="Swayne D.E."/>
        </authorList>
    </citation>
    <scope>NUCLEOTIDE SEQUENCE [LARGE SCALE GENOMIC DNA]</scope>
</reference>
<feature type="compositionally biased region" description="Polar residues" evidence="4">
    <location>
        <begin position="547"/>
        <end position="558"/>
    </location>
</feature>